<dbReference type="KEGG" id="carl:PXC00_06225"/>
<dbReference type="AlphaFoldDB" id="A0AA97DBL8"/>
<evidence type="ECO:0000313" key="2">
    <source>
        <dbReference type="Proteomes" id="UP001300604"/>
    </source>
</evidence>
<proteinExistence type="predicted"/>
<reference evidence="1 2" key="1">
    <citation type="submission" date="2024-06" db="EMBL/GenBank/DDBJ databases">
        <title>Caproicibacterium argilliputei sp. nov, a novel caproic acid producing anaerobic bacterium isolated from pit mud.</title>
        <authorList>
            <person name="Xia S."/>
        </authorList>
    </citation>
    <scope>NUCLEOTIDE SEQUENCE [LARGE SCALE GENOMIC DNA]</scope>
    <source>
        <strain evidence="1 2">ZCY20-5</strain>
    </source>
</reference>
<protein>
    <submittedName>
        <fullName evidence="1">Uncharacterized protein</fullName>
    </submittedName>
</protein>
<organism evidence="1 2">
    <name type="scientific">Caproicibacterium argilliputei</name>
    <dbReference type="NCBI Taxonomy" id="3030016"/>
    <lineage>
        <taxon>Bacteria</taxon>
        <taxon>Bacillati</taxon>
        <taxon>Bacillota</taxon>
        <taxon>Clostridia</taxon>
        <taxon>Eubacteriales</taxon>
        <taxon>Oscillospiraceae</taxon>
        <taxon>Caproicibacterium</taxon>
    </lineage>
</organism>
<keyword evidence="2" id="KW-1185">Reference proteome</keyword>
<evidence type="ECO:0000313" key="1">
    <source>
        <dbReference type="EMBL" id="WOC33459.1"/>
    </source>
</evidence>
<reference evidence="2" key="2">
    <citation type="submission" date="2024-06" db="EMBL/GenBank/DDBJ databases">
        <title>Caproicibacterium argilliputei sp. nov, a novel caproic acid producing anaerobic bacterium isolated from pit mud.</title>
        <authorList>
            <person name="Zeng C."/>
        </authorList>
    </citation>
    <scope>NUCLEOTIDE SEQUENCE [LARGE SCALE GENOMIC DNA]</scope>
    <source>
        <strain evidence="2">ZCY20-5</strain>
    </source>
</reference>
<dbReference type="RefSeq" id="WP_275846526.1">
    <property type="nucleotide sequence ID" value="NZ_CP135996.1"/>
</dbReference>
<accession>A0AA97DBL8</accession>
<gene>
    <name evidence="1" type="ORF">PXC00_06225</name>
</gene>
<reference evidence="2" key="3">
    <citation type="submission" date="2024-06" db="EMBL/GenBank/DDBJ databases">
        <authorList>
            <person name="Zeng C."/>
        </authorList>
    </citation>
    <scope>NUCLEOTIDE SEQUENCE [LARGE SCALE GENOMIC DNA]</scope>
    <source>
        <strain evidence="2">ZCY20-5</strain>
    </source>
</reference>
<dbReference type="Proteomes" id="UP001300604">
    <property type="component" value="Chromosome"/>
</dbReference>
<sequence>MPKIYSIDEFANRCGYFFNAYLTPKDANDKTFYSGRDPSPNNGYNCRHPECGEVQEGIGCCFPWSCPLGYEADEEDFANQKIDHNGWTDYEEGEFIIPNSGEEDSHE</sequence>
<name>A0AA97DBL8_9FIRM</name>
<dbReference type="EMBL" id="CP135996">
    <property type="protein sequence ID" value="WOC33459.1"/>
    <property type="molecule type" value="Genomic_DNA"/>
</dbReference>